<dbReference type="InterPro" id="IPR045255">
    <property type="entry name" value="RanBP1-like"/>
</dbReference>
<protein>
    <submittedName>
        <fullName evidence="13">Nuclear pore complex protein Nup50</fullName>
    </submittedName>
</protein>
<dbReference type="KEGG" id="csol:105359190"/>
<feature type="region of interest" description="Disordered" evidence="10">
    <location>
        <begin position="1"/>
        <end position="25"/>
    </location>
</feature>
<dbReference type="PROSITE" id="PS50196">
    <property type="entry name" value="RANBD1"/>
    <property type="match status" value="1"/>
</dbReference>
<feature type="domain" description="RanBD1" evidence="11">
    <location>
        <begin position="368"/>
        <end position="503"/>
    </location>
</feature>
<keyword evidence="4" id="KW-0509">mRNA transport</keyword>
<evidence type="ECO:0000256" key="8">
    <source>
        <dbReference type="ARBA" id="ARBA00023132"/>
    </source>
</evidence>
<keyword evidence="6" id="KW-0007">Acetylation</keyword>
<evidence type="ECO:0000259" key="11">
    <source>
        <dbReference type="PROSITE" id="PS50196"/>
    </source>
</evidence>
<dbReference type="Gene3D" id="2.30.29.30">
    <property type="entry name" value="Pleckstrin-homology domain (PH domain)/Phosphotyrosine-binding domain (PTB)"/>
    <property type="match status" value="1"/>
</dbReference>
<dbReference type="AlphaFoldDB" id="A0AAJ6VK11"/>
<keyword evidence="7" id="KW-0811">Translocation</keyword>
<keyword evidence="2" id="KW-0813">Transport</keyword>
<evidence type="ECO:0000256" key="4">
    <source>
        <dbReference type="ARBA" id="ARBA00022816"/>
    </source>
</evidence>
<dbReference type="InterPro" id="IPR015007">
    <property type="entry name" value="NUP2/50/61"/>
</dbReference>
<feature type="compositionally biased region" description="Basic and acidic residues" evidence="10">
    <location>
        <begin position="365"/>
        <end position="375"/>
    </location>
</feature>
<evidence type="ECO:0000256" key="7">
    <source>
        <dbReference type="ARBA" id="ARBA00023010"/>
    </source>
</evidence>
<reference evidence="13" key="1">
    <citation type="submission" date="2025-08" db="UniProtKB">
        <authorList>
            <consortium name="RefSeq"/>
        </authorList>
    </citation>
    <scope>IDENTIFICATION</scope>
</reference>
<dbReference type="Proteomes" id="UP000695007">
    <property type="component" value="Unplaced"/>
</dbReference>
<dbReference type="RefSeq" id="XP_011494010.1">
    <property type="nucleotide sequence ID" value="XM_011495708.1"/>
</dbReference>
<dbReference type="GO" id="GO:0005643">
    <property type="term" value="C:nuclear pore"/>
    <property type="evidence" value="ECO:0007669"/>
    <property type="project" value="UniProtKB-SubCell"/>
</dbReference>
<name>A0AAJ6VK11_9HYME</name>
<feature type="region of interest" description="Disordered" evidence="10">
    <location>
        <begin position="357"/>
        <end position="395"/>
    </location>
</feature>
<evidence type="ECO:0000313" key="13">
    <source>
        <dbReference type="RefSeq" id="XP_011494010.1"/>
    </source>
</evidence>
<gene>
    <name evidence="13" type="primary">LOC105359190</name>
</gene>
<dbReference type="GO" id="GO:0051028">
    <property type="term" value="P:mRNA transport"/>
    <property type="evidence" value="ECO:0007669"/>
    <property type="project" value="UniProtKB-KW"/>
</dbReference>
<dbReference type="InterPro" id="IPR000156">
    <property type="entry name" value="Ran_bind_dom"/>
</dbReference>
<keyword evidence="3" id="KW-0677">Repeat</keyword>
<evidence type="ECO:0000256" key="6">
    <source>
        <dbReference type="ARBA" id="ARBA00022990"/>
    </source>
</evidence>
<evidence type="ECO:0000256" key="10">
    <source>
        <dbReference type="SAM" id="MobiDB-lite"/>
    </source>
</evidence>
<evidence type="ECO:0000313" key="12">
    <source>
        <dbReference type="Proteomes" id="UP000695007"/>
    </source>
</evidence>
<feature type="compositionally biased region" description="Polar residues" evidence="10">
    <location>
        <begin position="1"/>
        <end position="15"/>
    </location>
</feature>
<comment type="subcellular location">
    <subcellularLocation>
        <location evidence="1">Nucleus</location>
        <location evidence="1">Nuclear pore complex</location>
    </subcellularLocation>
</comment>
<feature type="compositionally biased region" description="Basic and acidic residues" evidence="10">
    <location>
        <begin position="383"/>
        <end position="393"/>
    </location>
</feature>
<dbReference type="CDD" id="cd13170">
    <property type="entry name" value="RanBD_NUP50"/>
    <property type="match status" value="1"/>
</dbReference>
<dbReference type="GO" id="GO:0006606">
    <property type="term" value="P:protein import into nucleus"/>
    <property type="evidence" value="ECO:0007669"/>
    <property type="project" value="TreeGrafter"/>
</dbReference>
<accession>A0AAJ6VK11</accession>
<evidence type="ECO:0000256" key="3">
    <source>
        <dbReference type="ARBA" id="ARBA00022737"/>
    </source>
</evidence>
<dbReference type="SMART" id="SM00160">
    <property type="entry name" value="RanBD"/>
    <property type="match status" value="1"/>
</dbReference>
<evidence type="ECO:0000256" key="2">
    <source>
        <dbReference type="ARBA" id="ARBA00022448"/>
    </source>
</evidence>
<dbReference type="PANTHER" id="PTHR23138">
    <property type="entry name" value="RAN BINDING PROTEIN"/>
    <property type="match status" value="1"/>
</dbReference>
<organism evidence="12 13">
    <name type="scientific">Ceratosolen solmsi marchali</name>
    <dbReference type="NCBI Taxonomy" id="326594"/>
    <lineage>
        <taxon>Eukaryota</taxon>
        <taxon>Metazoa</taxon>
        <taxon>Ecdysozoa</taxon>
        <taxon>Arthropoda</taxon>
        <taxon>Hexapoda</taxon>
        <taxon>Insecta</taxon>
        <taxon>Pterygota</taxon>
        <taxon>Neoptera</taxon>
        <taxon>Endopterygota</taxon>
        <taxon>Hymenoptera</taxon>
        <taxon>Apocrita</taxon>
        <taxon>Proctotrupomorpha</taxon>
        <taxon>Chalcidoidea</taxon>
        <taxon>Agaonidae</taxon>
        <taxon>Agaoninae</taxon>
        <taxon>Ceratosolen</taxon>
    </lineage>
</organism>
<evidence type="ECO:0000256" key="1">
    <source>
        <dbReference type="ARBA" id="ARBA00004567"/>
    </source>
</evidence>
<proteinExistence type="predicted"/>
<evidence type="ECO:0000256" key="9">
    <source>
        <dbReference type="ARBA" id="ARBA00023242"/>
    </source>
</evidence>
<dbReference type="SUPFAM" id="SSF50729">
    <property type="entry name" value="PH domain-like"/>
    <property type="match status" value="1"/>
</dbReference>
<keyword evidence="5" id="KW-0653">Protein transport</keyword>
<keyword evidence="12" id="KW-1185">Reference proteome</keyword>
<dbReference type="InterPro" id="IPR011993">
    <property type="entry name" value="PH-like_dom_sf"/>
</dbReference>
<keyword evidence="9" id="KW-0539">Nucleus</keyword>
<sequence>MANKRNATSDLNADNWNKEEEPEDAGTFLKAADDILNKRVVKIARRRLPQGQDDLRKSAFGSFTGFKSMATSNTSSPFSFLAKPNTDNSTIASTSSSFIPSKTPTTNGSIKILENGTGISVSPTLNTKDVKMTKPVSTEKESTSPKKLSEYYAKLKGLNQSVTQWIKTHVDANPVCILTPIFRDYEKYLKEIEIKYVKEIKSLKPTDTKIEIKSEIKPVEKDQSLVSSEKKQENFIFGGSSSKPLTKETSDDWKSEKSVFGTKCISTKSIFSSDKSDKSSFNVSFNAVGEKNLFLAKSSTIDTKDGEESSKTEEKTVSGLTFPHATLNSTVFSFGQSSTASTASAGFSFGGGKPFTFGGAVTKPQETEQKPVKEEEKEDEDDSPPKPDFEPVKESGSIYEQKCKVFVKKDGNYSDRGVGTLFLKPTPNNKMQLIVRAVNSLGNLLLNTLLTENIPIKRLNKTNIMLVCLPLPTSEPPPTATLLRVKTPEEADALFEALEKYRK</sequence>
<dbReference type="CTD" id="10762"/>
<keyword evidence="8" id="KW-0906">Nuclear pore complex</keyword>
<dbReference type="Pfam" id="PF08911">
    <property type="entry name" value="NUP50"/>
    <property type="match status" value="1"/>
</dbReference>
<dbReference type="Pfam" id="PF00638">
    <property type="entry name" value="Ran_BP1"/>
    <property type="match status" value="1"/>
</dbReference>
<dbReference type="GeneID" id="105359190"/>
<evidence type="ECO:0000256" key="5">
    <source>
        <dbReference type="ARBA" id="ARBA00022927"/>
    </source>
</evidence>
<dbReference type="PANTHER" id="PTHR23138:SF141">
    <property type="entry name" value="NUCLEAR PORE COMPLEX PROTEIN NUP50"/>
    <property type="match status" value="1"/>
</dbReference>